<proteinExistence type="predicted"/>
<organism evidence="1 2">
    <name type="scientific">Fulvivirga imtechensis AK7</name>
    <dbReference type="NCBI Taxonomy" id="1237149"/>
    <lineage>
        <taxon>Bacteria</taxon>
        <taxon>Pseudomonadati</taxon>
        <taxon>Bacteroidota</taxon>
        <taxon>Cytophagia</taxon>
        <taxon>Cytophagales</taxon>
        <taxon>Fulvivirgaceae</taxon>
        <taxon>Fulvivirga</taxon>
    </lineage>
</organism>
<accession>L8JMS3</accession>
<reference evidence="1 2" key="1">
    <citation type="submission" date="2012-12" db="EMBL/GenBank/DDBJ databases">
        <title>Genome assembly of Fulvivirga imtechensis AK7.</title>
        <authorList>
            <person name="Nupur N."/>
            <person name="Khatri I."/>
            <person name="Kumar R."/>
            <person name="Subramanian S."/>
            <person name="Pinnaka A."/>
        </authorList>
    </citation>
    <scope>NUCLEOTIDE SEQUENCE [LARGE SCALE GENOMIC DNA]</scope>
    <source>
        <strain evidence="1 2">AK7</strain>
    </source>
</reference>
<protein>
    <submittedName>
        <fullName evidence="1">Uncharacterized protein</fullName>
    </submittedName>
</protein>
<evidence type="ECO:0000313" key="2">
    <source>
        <dbReference type="Proteomes" id="UP000011135"/>
    </source>
</evidence>
<dbReference type="EMBL" id="AMZN01000097">
    <property type="protein sequence ID" value="ELR68687.1"/>
    <property type="molecule type" value="Genomic_DNA"/>
</dbReference>
<name>L8JMS3_9BACT</name>
<dbReference type="Proteomes" id="UP000011135">
    <property type="component" value="Unassembled WGS sequence"/>
</dbReference>
<sequence length="37" mass="4417">MKKITEMEPPSEITYKPDTAVVNFYYTWAKEEGYINE</sequence>
<gene>
    <name evidence="1" type="ORF">C900_05927</name>
</gene>
<dbReference type="AlphaFoldDB" id="L8JMS3"/>
<comment type="caution">
    <text evidence="1">The sequence shown here is derived from an EMBL/GenBank/DDBJ whole genome shotgun (WGS) entry which is preliminary data.</text>
</comment>
<keyword evidence="2" id="KW-1185">Reference proteome</keyword>
<evidence type="ECO:0000313" key="1">
    <source>
        <dbReference type="EMBL" id="ELR68687.1"/>
    </source>
</evidence>